<comment type="caution">
    <text evidence="2">The sequence shown here is derived from an EMBL/GenBank/DDBJ whole genome shotgun (WGS) entry which is preliminary data.</text>
</comment>
<dbReference type="PANTHER" id="PTHR43798">
    <property type="entry name" value="MONOACYLGLYCEROL LIPASE"/>
    <property type="match status" value="1"/>
</dbReference>
<protein>
    <submittedName>
        <fullName evidence="2">Alpha/beta fold hydrolase</fullName>
    </submittedName>
</protein>
<dbReference type="PANTHER" id="PTHR43798:SF33">
    <property type="entry name" value="HYDROLASE, PUTATIVE (AFU_ORTHOLOGUE AFUA_2G14860)-RELATED"/>
    <property type="match status" value="1"/>
</dbReference>
<dbReference type="InterPro" id="IPR000639">
    <property type="entry name" value="Epox_hydrolase-like"/>
</dbReference>
<proteinExistence type="predicted"/>
<dbReference type="SUPFAM" id="SSF53474">
    <property type="entry name" value="alpha/beta-Hydrolases"/>
    <property type="match status" value="1"/>
</dbReference>
<keyword evidence="3" id="KW-1185">Reference proteome</keyword>
<dbReference type="GO" id="GO:0016787">
    <property type="term" value="F:hydrolase activity"/>
    <property type="evidence" value="ECO:0007669"/>
    <property type="project" value="UniProtKB-KW"/>
</dbReference>
<sequence>MRNHDTKSTEVHVTASGPPDAPALVLIHGLAGSTAWWEPVTPALARAHRVLRVDLPGHGRSAPPPRGGYDIPALARRVAAALDGLGVARAAVAGHSTGGLVGTALAEQRPDLISALALINTGPSPDARLPQPWPGRLATAPVLGRWVWRVRNDAVIRRGLDTAVGRETEIPQRIVTEVRGMTHRTVTATSRESLAYLTQRELPSRLAELEVPLLVIFGAQDRRWQPSSADRYRAVPGLRLEILPGVGHTPMLESPLRTAELLLGFTSALR</sequence>
<dbReference type="InterPro" id="IPR000073">
    <property type="entry name" value="AB_hydrolase_1"/>
</dbReference>
<evidence type="ECO:0000259" key="1">
    <source>
        <dbReference type="Pfam" id="PF12697"/>
    </source>
</evidence>
<dbReference type="PRINTS" id="PR00111">
    <property type="entry name" value="ABHYDROLASE"/>
</dbReference>
<dbReference type="EMBL" id="WMBF01000240">
    <property type="protein sequence ID" value="MBW5423893.1"/>
    <property type="molecule type" value="Genomic_DNA"/>
</dbReference>
<evidence type="ECO:0000313" key="2">
    <source>
        <dbReference type="EMBL" id="MBW5423893.1"/>
    </source>
</evidence>
<dbReference type="RefSeq" id="WP_219690370.1">
    <property type="nucleotide sequence ID" value="NZ_WMBF01000240.1"/>
</dbReference>
<dbReference type="InterPro" id="IPR050266">
    <property type="entry name" value="AB_hydrolase_sf"/>
</dbReference>
<feature type="domain" description="AB hydrolase-1" evidence="1">
    <location>
        <begin position="24"/>
        <end position="260"/>
    </location>
</feature>
<evidence type="ECO:0000313" key="3">
    <source>
        <dbReference type="Proteomes" id="UP001197114"/>
    </source>
</evidence>
<dbReference type="PRINTS" id="PR00412">
    <property type="entry name" value="EPOXHYDRLASE"/>
</dbReference>
<dbReference type="Gene3D" id="3.40.50.1820">
    <property type="entry name" value="alpha/beta hydrolase"/>
    <property type="match status" value="1"/>
</dbReference>
<reference evidence="2 3" key="1">
    <citation type="submission" date="2019-11" db="EMBL/GenBank/DDBJ databases">
        <authorList>
            <person name="Ay H."/>
        </authorList>
    </citation>
    <scope>NUCLEOTIDE SEQUENCE [LARGE SCALE GENOMIC DNA]</scope>
    <source>
        <strain evidence="2 3">BG9H</strain>
    </source>
</reference>
<dbReference type="InterPro" id="IPR029058">
    <property type="entry name" value="AB_hydrolase_fold"/>
</dbReference>
<name>A0ABS6YR37_9ACTN</name>
<gene>
    <name evidence="2" type="ORF">GKQ77_20385</name>
</gene>
<dbReference type="Pfam" id="PF12697">
    <property type="entry name" value="Abhydrolase_6"/>
    <property type="match status" value="1"/>
</dbReference>
<keyword evidence="2" id="KW-0378">Hydrolase</keyword>
<dbReference type="Proteomes" id="UP001197114">
    <property type="component" value="Unassembled WGS sequence"/>
</dbReference>
<accession>A0ABS6YR37</accession>
<organism evidence="2 3">
    <name type="scientific">Streptomyces anatolicus</name>
    <dbReference type="NCBI Taxonomy" id="2675858"/>
    <lineage>
        <taxon>Bacteria</taxon>
        <taxon>Bacillati</taxon>
        <taxon>Actinomycetota</taxon>
        <taxon>Actinomycetes</taxon>
        <taxon>Kitasatosporales</taxon>
        <taxon>Streptomycetaceae</taxon>
        <taxon>Streptomyces</taxon>
    </lineage>
</organism>